<protein>
    <submittedName>
        <fullName evidence="1">Uncharacterized protein</fullName>
    </submittedName>
</protein>
<reference evidence="1 2" key="1">
    <citation type="journal article" date="2023" name="BMC Biol.">
        <title>The compact genome of the sponge Oopsacas minuta (Hexactinellida) is lacking key metazoan core genes.</title>
        <authorList>
            <person name="Santini S."/>
            <person name="Schenkelaars Q."/>
            <person name="Jourda C."/>
            <person name="Duchesne M."/>
            <person name="Belahbib H."/>
            <person name="Rocher C."/>
            <person name="Selva M."/>
            <person name="Riesgo A."/>
            <person name="Vervoort M."/>
            <person name="Leys S.P."/>
            <person name="Kodjabachian L."/>
            <person name="Le Bivic A."/>
            <person name="Borchiellini C."/>
            <person name="Claverie J.M."/>
            <person name="Renard E."/>
        </authorList>
    </citation>
    <scope>NUCLEOTIDE SEQUENCE [LARGE SCALE GENOMIC DNA]</scope>
    <source>
        <strain evidence="1">SPO-2</strain>
    </source>
</reference>
<dbReference type="EMBL" id="JAKMXF010000304">
    <property type="protein sequence ID" value="KAI6651413.1"/>
    <property type="molecule type" value="Genomic_DNA"/>
</dbReference>
<dbReference type="AlphaFoldDB" id="A0AAV7JRV3"/>
<sequence>MAADRYGVSNRATAAIVTATLIDFGLITPEDQNIVTDKNKVARARQKYRNQIQHKEMVEVIDVTGIYFDGRHDKTLSNITINGKCRTQTSVEEHIVVIDQNSRYLFHTTPESGHGINIASSIYTYLQKNRLEREILLVGCDGTNVNVGWKNGSIVNLERMLGRELQWAVCLLHTNELPLRHLFEYFDGKTSVPNSFSGPINKSLKKTL</sequence>
<evidence type="ECO:0000313" key="1">
    <source>
        <dbReference type="EMBL" id="KAI6651413.1"/>
    </source>
</evidence>
<gene>
    <name evidence="1" type="ORF">LOD99_5220</name>
</gene>
<keyword evidence="2" id="KW-1185">Reference proteome</keyword>
<proteinExistence type="predicted"/>
<name>A0AAV7JRV3_9METZ</name>
<organism evidence="1 2">
    <name type="scientific">Oopsacas minuta</name>
    <dbReference type="NCBI Taxonomy" id="111878"/>
    <lineage>
        <taxon>Eukaryota</taxon>
        <taxon>Metazoa</taxon>
        <taxon>Porifera</taxon>
        <taxon>Hexactinellida</taxon>
        <taxon>Hexasterophora</taxon>
        <taxon>Lyssacinosida</taxon>
        <taxon>Leucopsacidae</taxon>
        <taxon>Oopsacas</taxon>
    </lineage>
</organism>
<accession>A0AAV7JRV3</accession>
<dbReference type="Proteomes" id="UP001165289">
    <property type="component" value="Unassembled WGS sequence"/>
</dbReference>
<evidence type="ECO:0000313" key="2">
    <source>
        <dbReference type="Proteomes" id="UP001165289"/>
    </source>
</evidence>
<comment type="caution">
    <text evidence="1">The sequence shown here is derived from an EMBL/GenBank/DDBJ whole genome shotgun (WGS) entry which is preliminary data.</text>
</comment>